<dbReference type="PANTHER" id="PTHR11852">
    <property type="entry name" value="PLATELET-ACTIVATING FACTOR ACETYLHYDROLASE"/>
    <property type="match status" value="1"/>
</dbReference>
<evidence type="ECO:0000313" key="2">
    <source>
        <dbReference type="EMBL" id="BDI30970.1"/>
    </source>
</evidence>
<dbReference type="InterPro" id="IPR036514">
    <property type="entry name" value="SGNH_hydro_sf"/>
</dbReference>
<dbReference type="EMBL" id="AP025739">
    <property type="protein sequence ID" value="BDI30970.1"/>
    <property type="molecule type" value="Genomic_DNA"/>
</dbReference>
<sequence length="394" mass="42851">MKNGILLAGGALALLAPASGAFAAPLDLALHKTFVSSDPNGSGWNQGLTDGSWETDAGKTFAAGGSETFPKTATVDLEAPALLGYVAIGAPSFGSTKTVELSLSTDDAQFTKVGSYVFSQKKAEYHLFSFAPETARYVRLTYVDRYSESVDYPAVYVFTTEVAVYAPGDAPPVPHIGPEASDEPAPKLNRDGQVDPSFLEAHESFLKRGKEGPIGVLFIGDSITHRWLNSRDIWDKYYGQYDPADFGVEGDRTEHVLWRFENGELDGVHPKVVVLMIGTNNMSEPADEIIRGDTKIVSEIHRRLPETKVLLLGVFPRGAKADDPVRAKIKGINAELAKLDDGGKTRFLDIGDKFLDANGGITKEMMADALHPEHIGYQIWADAMQPLFDEMMKP</sequence>
<name>A0A402CST8_9BACT</name>
<protein>
    <submittedName>
        <fullName evidence="2">Uncharacterized protein</fullName>
    </submittedName>
</protein>
<dbReference type="OrthoDB" id="5624617at2"/>
<proteinExistence type="inferred from homology"/>
<accession>A0A402CST8</accession>
<dbReference type="Pfam" id="PF13472">
    <property type="entry name" value="Lipase_GDSL_2"/>
    <property type="match status" value="1"/>
</dbReference>
<gene>
    <name evidence="2" type="ORF">CCAX7_30210</name>
</gene>
<dbReference type="Gene3D" id="2.60.120.260">
    <property type="entry name" value="Galactose-binding domain-like"/>
    <property type="match status" value="1"/>
</dbReference>
<dbReference type="AlphaFoldDB" id="A0A402CST8"/>
<dbReference type="Gene3D" id="3.40.50.1110">
    <property type="entry name" value="SGNH hydrolase"/>
    <property type="match status" value="1"/>
</dbReference>
<dbReference type="SUPFAM" id="SSF49785">
    <property type="entry name" value="Galactose-binding domain-like"/>
    <property type="match status" value="1"/>
</dbReference>
<dbReference type="InterPro" id="IPR008979">
    <property type="entry name" value="Galactose-bd-like_sf"/>
</dbReference>
<evidence type="ECO:0000313" key="3">
    <source>
        <dbReference type="Proteomes" id="UP000287394"/>
    </source>
</evidence>
<dbReference type="SUPFAM" id="SSF52266">
    <property type="entry name" value="SGNH hydrolase"/>
    <property type="match status" value="1"/>
</dbReference>
<organism evidence="2 3">
    <name type="scientific">Capsulimonas corticalis</name>
    <dbReference type="NCBI Taxonomy" id="2219043"/>
    <lineage>
        <taxon>Bacteria</taxon>
        <taxon>Bacillati</taxon>
        <taxon>Armatimonadota</taxon>
        <taxon>Armatimonadia</taxon>
        <taxon>Capsulimonadales</taxon>
        <taxon>Capsulimonadaceae</taxon>
        <taxon>Capsulimonas</taxon>
    </lineage>
</organism>
<dbReference type="RefSeq" id="WP_119320453.1">
    <property type="nucleotide sequence ID" value="NZ_AP025739.1"/>
</dbReference>
<dbReference type="Proteomes" id="UP000287394">
    <property type="component" value="Chromosome"/>
</dbReference>
<dbReference type="KEGG" id="ccot:CCAX7_30210"/>
<dbReference type="InterPro" id="IPR013830">
    <property type="entry name" value="SGNH_hydro"/>
</dbReference>
<keyword evidence="3" id="KW-1185">Reference proteome</keyword>
<comment type="similarity">
    <text evidence="1">Belongs to the 'GDSL' lipolytic enzyme family. Platelet-activating factor acetylhydrolase IB beta/gamma subunits subfamily.</text>
</comment>
<reference evidence="2 3" key="1">
    <citation type="journal article" date="2019" name="Int. J. Syst. Evol. Microbiol.">
        <title>Capsulimonas corticalis gen. nov., sp. nov., an aerobic capsulated bacterium, of a novel bacterial order, Capsulimonadales ord. nov., of the class Armatimonadia of the phylum Armatimonadetes.</title>
        <authorList>
            <person name="Li J."/>
            <person name="Kudo C."/>
            <person name="Tonouchi A."/>
        </authorList>
    </citation>
    <scope>NUCLEOTIDE SEQUENCE [LARGE SCALE GENOMIC DNA]</scope>
    <source>
        <strain evidence="2 3">AX-7</strain>
    </source>
</reference>
<dbReference type="PANTHER" id="PTHR11852:SF0">
    <property type="entry name" value="PLATELET-ACTIVATING FACTOR ACETYLHYDROLASE IB SUBUNIT BETA HOMOLOG"/>
    <property type="match status" value="1"/>
</dbReference>
<evidence type="ECO:0000256" key="1">
    <source>
        <dbReference type="ARBA" id="ARBA00038184"/>
    </source>
</evidence>